<dbReference type="InterPro" id="IPR012340">
    <property type="entry name" value="NA-bd_OB-fold"/>
</dbReference>
<dbReference type="PROSITE" id="PS50126">
    <property type="entry name" value="S1"/>
    <property type="match status" value="1"/>
</dbReference>
<dbReference type="OrthoDB" id="412781at2759"/>
<evidence type="ECO:0000313" key="3">
    <source>
        <dbReference type="EMBL" id="PRW59921.1"/>
    </source>
</evidence>
<name>A0A2P6U0S9_CHLSO</name>
<dbReference type="PANTHER" id="PTHR47559:SF1">
    <property type="entry name" value="OS03G0844900 PROTEIN"/>
    <property type="match status" value="1"/>
</dbReference>
<evidence type="ECO:0000259" key="2">
    <source>
        <dbReference type="PROSITE" id="PS50126"/>
    </source>
</evidence>
<feature type="compositionally biased region" description="Basic and acidic residues" evidence="1">
    <location>
        <begin position="1"/>
        <end position="16"/>
    </location>
</feature>
<dbReference type="InterPro" id="IPR052757">
    <property type="entry name" value="Ribosomal_protein_S1"/>
</dbReference>
<proteinExistence type="predicted"/>
<sequence>MRRRPHDAAAARHIGNDDSGDEYDRDLGLGKEEAEYARWAAEAEAEFGSLEEAYEDFEARLGRPSAPAPSSAKPKRGGNAQGGLVAPQRPRGAPALPPAPPAGRVQLQLGRFARPPKLAAKPQASQEALPAKPKRQLAAAAAVAKPPAAAAKPAAAAAAPAVEPKPPRPAASPLRQLKEQRLAEERERKVAEAARRATFAQELKERRESNAAYGQDRLLDRQAETLTVWQINSAGVLVRNKDLSGFIPSSLLSPLNVAAVLEAERPLLAAAAAGAIVAQLETQGQPGQSADGADLDPATRAAARRQALEAVLLGRQVTAQVVSVDAASGRVVLSERAAVSAWKERGVKATPPSSAELQVAAGMLGEVVDATVVHVKPFGAFLEFQAELPSFMGGTAADSERAVLVGLVHRSEVSWDPEVSIADALQIGQQVKAKLLHVDAAKARIFLSIRRTTANPLLETLDSLVTSAAAAASAGGSSSSAGVGGRGADAGSEGAPAAAPAAPLDERPLLGDLPEAVRFCELMVEVGRGAVLSATPGVRLQSRAASQELEVYLAKDASAGIGAAVAAAGGAAEPAAAAAVPGPPDASTFNLVLRCARTVQEVAVQATCSRDEVRQLIAASISQLAAEVEAAAEVGV</sequence>
<feature type="region of interest" description="Disordered" evidence="1">
    <location>
        <begin position="58"/>
        <end position="134"/>
    </location>
</feature>
<reference evidence="3 4" key="1">
    <citation type="journal article" date="2018" name="Plant J.">
        <title>Genome sequences of Chlorella sorokiniana UTEX 1602 and Micractinium conductrix SAG 241.80: implications to maltose excretion by a green alga.</title>
        <authorList>
            <person name="Arriola M.B."/>
            <person name="Velmurugan N."/>
            <person name="Zhang Y."/>
            <person name="Plunkett M.H."/>
            <person name="Hondzo H."/>
            <person name="Barney B.M."/>
        </authorList>
    </citation>
    <scope>NUCLEOTIDE SEQUENCE [LARGE SCALE GENOMIC DNA]</scope>
    <source>
        <strain evidence="4">UTEX 1602</strain>
    </source>
</reference>
<feature type="region of interest" description="Disordered" evidence="1">
    <location>
        <begin position="1"/>
        <end position="28"/>
    </location>
</feature>
<feature type="compositionally biased region" description="Low complexity" evidence="1">
    <location>
        <begin position="489"/>
        <end position="503"/>
    </location>
</feature>
<dbReference type="InterPro" id="IPR003029">
    <property type="entry name" value="S1_domain"/>
</dbReference>
<feature type="region of interest" description="Disordered" evidence="1">
    <location>
        <begin position="155"/>
        <end position="184"/>
    </location>
</feature>
<dbReference type="PANTHER" id="PTHR47559">
    <property type="entry name" value="OS03G0844900 PROTEIN"/>
    <property type="match status" value="1"/>
</dbReference>
<organism evidence="3 4">
    <name type="scientific">Chlorella sorokiniana</name>
    <name type="common">Freshwater green alga</name>
    <dbReference type="NCBI Taxonomy" id="3076"/>
    <lineage>
        <taxon>Eukaryota</taxon>
        <taxon>Viridiplantae</taxon>
        <taxon>Chlorophyta</taxon>
        <taxon>core chlorophytes</taxon>
        <taxon>Trebouxiophyceae</taxon>
        <taxon>Chlorellales</taxon>
        <taxon>Chlorellaceae</taxon>
        <taxon>Chlorella clade</taxon>
        <taxon>Chlorella</taxon>
    </lineage>
</organism>
<dbReference type="Pfam" id="PF00575">
    <property type="entry name" value="S1"/>
    <property type="match status" value="1"/>
</dbReference>
<protein>
    <submittedName>
        <fullName evidence="3">30S ribosomal chloroplastic</fullName>
    </submittedName>
</protein>
<dbReference type="Gene3D" id="2.40.50.140">
    <property type="entry name" value="Nucleic acid-binding proteins"/>
    <property type="match status" value="1"/>
</dbReference>
<evidence type="ECO:0000256" key="1">
    <source>
        <dbReference type="SAM" id="MobiDB-lite"/>
    </source>
</evidence>
<gene>
    <name evidence="3" type="ORF">C2E21_1812</name>
</gene>
<dbReference type="GO" id="GO:0003676">
    <property type="term" value="F:nucleic acid binding"/>
    <property type="evidence" value="ECO:0007669"/>
    <property type="project" value="InterPro"/>
</dbReference>
<keyword evidence="4" id="KW-1185">Reference proteome</keyword>
<comment type="caution">
    <text evidence="3">The sequence shown here is derived from an EMBL/GenBank/DDBJ whole genome shotgun (WGS) entry which is preliminary data.</text>
</comment>
<feature type="domain" description="S1 motif" evidence="2">
    <location>
        <begin position="365"/>
        <end position="450"/>
    </location>
</feature>
<dbReference type="AlphaFoldDB" id="A0A2P6U0S9"/>
<dbReference type="Proteomes" id="UP000239899">
    <property type="component" value="Unassembled WGS sequence"/>
</dbReference>
<evidence type="ECO:0000313" key="4">
    <source>
        <dbReference type="Proteomes" id="UP000239899"/>
    </source>
</evidence>
<feature type="region of interest" description="Disordered" evidence="1">
    <location>
        <begin position="474"/>
        <end position="506"/>
    </location>
</feature>
<dbReference type="EMBL" id="LHPG02000003">
    <property type="protein sequence ID" value="PRW59921.1"/>
    <property type="molecule type" value="Genomic_DNA"/>
</dbReference>
<accession>A0A2P6U0S9</accession>
<dbReference type="SUPFAM" id="SSF50249">
    <property type="entry name" value="Nucleic acid-binding proteins"/>
    <property type="match status" value="1"/>
</dbReference>
<dbReference type="SMART" id="SM00316">
    <property type="entry name" value="S1"/>
    <property type="match status" value="1"/>
</dbReference>